<dbReference type="GO" id="GO:0016646">
    <property type="term" value="F:oxidoreductase activity, acting on the CH-NH group of donors, NAD or NADP as acceptor"/>
    <property type="evidence" value="ECO:0007669"/>
    <property type="project" value="TreeGrafter"/>
</dbReference>
<dbReference type="InterPro" id="IPR016040">
    <property type="entry name" value="NAD(P)-bd_dom"/>
</dbReference>
<protein>
    <submittedName>
        <fullName evidence="2">3-beta hydroxysteroid dehydrogenase</fullName>
    </submittedName>
</protein>
<feature type="domain" description="NAD(P)-binding" evidence="1">
    <location>
        <begin position="7"/>
        <end position="202"/>
    </location>
</feature>
<dbReference type="Pfam" id="PF13460">
    <property type="entry name" value="NAD_binding_10"/>
    <property type="match status" value="1"/>
</dbReference>
<evidence type="ECO:0000259" key="1">
    <source>
        <dbReference type="Pfam" id="PF13460"/>
    </source>
</evidence>
<sequence>MKIAIIGATGFVGSAILKEALQRGHEVLALARSTSSITEKNPLLALLNIDVANTDELTAAIKGSDVVISAFNAGWTNPNLYNDFLSGSKEIEKAVAAARIKRLIVMGGAGSLYIDGIQLVDGPDFPEAYKQGAAAARDYLNLLNENKQLDWAFFSPAIEMNPGVTTGRTGKYRTGTDAPVFNAEGRSILSVEDLAVAVMDEAEEPRHIRRRFTAAY</sequence>
<proteinExistence type="predicted"/>
<evidence type="ECO:0000313" key="2">
    <source>
        <dbReference type="EMBL" id="AHF14537.1"/>
    </source>
</evidence>
<organism evidence="2 3">
    <name type="scientific">Niabella soli DSM 19437</name>
    <dbReference type="NCBI Taxonomy" id="929713"/>
    <lineage>
        <taxon>Bacteria</taxon>
        <taxon>Pseudomonadati</taxon>
        <taxon>Bacteroidota</taxon>
        <taxon>Chitinophagia</taxon>
        <taxon>Chitinophagales</taxon>
        <taxon>Chitinophagaceae</taxon>
        <taxon>Niabella</taxon>
    </lineage>
</organism>
<dbReference type="InterPro" id="IPR051606">
    <property type="entry name" value="Polyketide_Oxido-like"/>
</dbReference>
<dbReference type="Proteomes" id="UP000003586">
    <property type="component" value="Chromosome"/>
</dbReference>
<dbReference type="OrthoDB" id="9785372at2"/>
<dbReference type="EMBL" id="CP007035">
    <property type="protein sequence ID" value="AHF14537.1"/>
    <property type="molecule type" value="Genomic_DNA"/>
</dbReference>
<dbReference type="eggNOG" id="COG2910">
    <property type="taxonomic scope" value="Bacteria"/>
</dbReference>
<dbReference type="Gene3D" id="3.40.50.720">
    <property type="entry name" value="NAD(P)-binding Rossmann-like Domain"/>
    <property type="match status" value="1"/>
</dbReference>
<dbReference type="HOGENOM" id="CLU_025711_3_1_10"/>
<dbReference type="CDD" id="cd05244">
    <property type="entry name" value="BVR-B_like_SDR_a"/>
    <property type="match status" value="1"/>
</dbReference>
<dbReference type="STRING" id="929713.NIASO_03725"/>
<gene>
    <name evidence="2" type="ORF">NIASO_03725</name>
</gene>
<dbReference type="InterPro" id="IPR036291">
    <property type="entry name" value="NAD(P)-bd_dom_sf"/>
</dbReference>
<dbReference type="AlphaFoldDB" id="W0EUS9"/>
<evidence type="ECO:0000313" key="3">
    <source>
        <dbReference type="Proteomes" id="UP000003586"/>
    </source>
</evidence>
<dbReference type="PANTHER" id="PTHR43355">
    <property type="entry name" value="FLAVIN REDUCTASE (NADPH)"/>
    <property type="match status" value="1"/>
</dbReference>
<dbReference type="KEGG" id="nso:NIASO_03725"/>
<keyword evidence="3" id="KW-1185">Reference proteome</keyword>
<dbReference type="PANTHER" id="PTHR43355:SF2">
    <property type="entry name" value="FLAVIN REDUCTASE (NADPH)"/>
    <property type="match status" value="1"/>
</dbReference>
<reference evidence="2 3" key="1">
    <citation type="submission" date="2013-12" db="EMBL/GenBank/DDBJ databases">
        <authorList>
            <consortium name="DOE Joint Genome Institute"/>
            <person name="Eisen J."/>
            <person name="Huntemann M."/>
            <person name="Han J."/>
            <person name="Chen A."/>
            <person name="Kyrpides N."/>
            <person name="Mavromatis K."/>
            <person name="Markowitz V."/>
            <person name="Palaniappan K."/>
            <person name="Ivanova N."/>
            <person name="Schaumberg A."/>
            <person name="Pati A."/>
            <person name="Liolios K."/>
            <person name="Nordberg H.P."/>
            <person name="Cantor M.N."/>
            <person name="Hua S.X."/>
            <person name="Woyke T."/>
        </authorList>
    </citation>
    <scope>NUCLEOTIDE SEQUENCE [LARGE SCALE GENOMIC DNA]</scope>
    <source>
        <strain evidence="3">DSM 19437</strain>
    </source>
</reference>
<dbReference type="RefSeq" id="WP_008583484.1">
    <property type="nucleotide sequence ID" value="NZ_CP007035.1"/>
</dbReference>
<name>W0EUS9_9BACT</name>
<accession>W0EUS9</accession>
<dbReference type="SUPFAM" id="SSF51735">
    <property type="entry name" value="NAD(P)-binding Rossmann-fold domains"/>
    <property type="match status" value="1"/>
</dbReference>